<feature type="region of interest" description="Disordered" evidence="1">
    <location>
        <begin position="208"/>
        <end position="255"/>
    </location>
</feature>
<sequence length="287" mass="31427">MSQTELEAEQIRDLVAQNSERRVPDSLGCQLEGAPSSCLTLVATAVILTRHDGDDLAKSVNEEKIGFDNQIDSGIQANEQIQCPDHDLVRNRGINADDEELAATRGDLEGQIDSDGEPKISVGEVTEGIQCMDPMDASSDSKAEDKLNEDIVDKKVEETFKDTLLECVEPIKEQQTLNDKNGTRQVILPVIDKKEVNDAEGTQQVFISTHGNDGNGIPVETTAKNTRDPSVVDPSETLTPNSHTGNAEDRNGETMKSVFTPTSLSLVMNERYCEQNSIMKQLKEAQL</sequence>
<dbReference type="EMBL" id="AUSU01001147">
    <property type="protein sequence ID" value="EPS71677.1"/>
    <property type="molecule type" value="Genomic_DNA"/>
</dbReference>
<organism evidence="2 3">
    <name type="scientific">Genlisea aurea</name>
    <dbReference type="NCBI Taxonomy" id="192259"/>
    <lineage>
        <taxon>Eukaryota</taxon>
        <taxon>Viridiplantae</taxon>
        <taxon>Streptophyta</taxon>
        <taxon>Embryophyta</taxon>
        <taxon>Tracheophyta</taxon>
        <taxon>Spermatophyta</taxon>
        <taxon>Magnoliopsida</taxon>
        <taxon>eudicotyledons</taxon>
        <taxon>Gunneridae</taxon>
        <taxon>Pentapetalae</taxon>
        <taxon>asterids</taxon>
        <taxon>lamiids</taxon>
        <taxon>Lamiales</taxon>
        <taxon>Lentibulariaceae</taxon>
        <taxon>Genlisea</taxon>
    </lineage>
</organism>
<comment type="caution">
    <text evidence="2">The sequence shown here is derived from an EMBL/GenBank/DDBJ whole genome shotgun (WGS) entry which is preliminary data.</text>
</comment>
<evidence type="ECO:0000256" key="1">
    <source>
        <dbReference type="SAM" id="MobiDB-lite"/>
    </source>
</evidence>
<dbReference type="AlphaFoldDB" id="S8EG81"/>
<keyword evidence="3" id="KW-1185">Reference proteome</keyword>
<name>S8EG81_9LAMI</name>
<reference evidence="2 3" key="1">
    <citation type="journal article" date="2013" name="BMC Genomics">
        <title>The miniature genome of a carnivorous plant Genlisea aurea contains a low number of genes and short non-coding sequences.</title>
        <authorList>
            <person name="Leushkin E.V."/>
            <person name="Sutormin R.A."/>
            <person name="Nabieva E.R."/>
            <person name="Penin A.A."/>
            <person name="Kondrashov A.S."/>
            <person name="Logacheva M.D."/>
        </authorList>
    </citation>
    <scope>NUCLEOTIDE SEQUENCE [LARGE SCALE GENOMIC DNA]</scope>
</reference>
<protein>
    <submittedName>
        <fullName evidence="2">Uncharacterized protein</fullName>
    </submittedName>
</protein>
<dbReference type="Proteomes" id="UP000015453">
    <property type="component" value="Unassembled WGS sequence"/>
</dbReference>
<proteinExistence type="predicted"/>
<feature type="compositionally biased region" description="Polar residues" evidence="1">
    <location>
        <begin position="236"/>
        <end position="245"/>
    </location>
</feature>
<accession>S8EG81</accession>
<evidence type="ECO:0000313" key="2">
    <source>
        <dbReference type="EMBL" id="EPS71677.1"/>
    </source>
</evidence>
<gene>
    <name evidence="2" type="ORF">M569_03086</name>
</gene>
<evidence type="ECO:0000313" key="3">
    <source>
        <dbReference type="Proteomes" id="UP000015453"/>
    </source>
</evidence>